<dbReference type="InterPro" id="IPR056629">
    <property type="entry name" value="KH_N4BP1_1st"/>
</dbReference>
<evidence type="ECO:0000259" key="5">
    <source>
        <dbReference type="Pfam" id="PF23054"/>
    </source>
</evidence>
<proteinExistence type="inferred from homology"/>
<feature type="region of interest" description="Disordered" evidence="2">
    <location>
        <begin position="421"/>
        <end position="507"/>
    </location>
</feature>
<dbReference type="PANTHER" id="PTHR12876:SF35">
    <property type="entry name" value="LD08718P-RELATED"/>
    <property type="match status" value="1"/>
</dbReference>
<evidence type="ECO:0000259" key="4">
    <source>
        <dbReference type="Pfam" id="PF23050"/>
    </source>
</evidence>
<dbReference type="CDD" id="cd09032">
    <property type="entry name" value="KH-I_N4BP1_like_rpt1"/>
    <property type="match status" value="1"/>
</dbReference>
<evidence type="ECO:0000313" key="7">
    <source>
        <dbReference type="Proteomes" id="UP000749559"/>
    </source>
</evidence>
<keyword evidence="7" id="KW-1185">Reference proteome</keyword>
<dbReference type="OrthoDB" id="392925at2759"/>
<evidence type="ECO:0000256" key="1">
    <source>
        <dbReference type="ARBA" id="ARBA00038274"/>
    </source>
</evidence>
<dbReference type="AlphaFoldDB" id="A0A8S4NET0"/>
<dbReference type="GO" id="GO:0004521">
    <property type="term" value="F:RNA endonuclease activity"/>
    <property type="evidence" value="ECO:0007669"/>
    <property type="project" value="TreeGrafter"/>
</dbReference>
<feature type="region of interest" description="Disordered" evidence="2">
    <location>
        <begin position="358"/>
        <end position="380"/>
    </location>
</feature>
<dbReference type="GO" id="GO:0003729">
    <property type="term" value="F:mRNA binding"/>
    <property type="evidence" value="ECO:0007669"/>
    <property type="project" value="TreeGrafter"/>
</dbReference>
<reference evidence="6" key="1">
    <citation type="submission" date="2022-03" db="EMBL/GenBank/DDBJ databases">
        <authorList>
            <person name="Martin C."/>
        </authorList>
    </citation>
    <scope>NUCLEOTIDE SEQUENCE</scope>
</reference>
<comment type="caution">
    <text evidence="6">The sequence shown here is derived from an EMBL/GenBank/DDBJ whole genome shotgun (WGS) entry which is preliminary data.</text>
</comment>
<sequence>MRVIRNRTDGAYCFVLFQNRLRLDVNEGKMSDTSIQVLEERHALIDVEEYNMTDEFIVPKDTVGLIKGQRKMIQERYHVKVKDGLQAHDSEKNAHVWITLIGEENDRKEAKDYIISLCSPEQRVKMKYPKALAQIIQDPTCHERVERQSKAVIVFDESEHCAIVSGSELAVTLAMSALEEVIFNFKHMLGDEEQEETEYFNTSVASNRLDKELHKICDKNNDLDITEYSFAGDDVKAVVLEWDHYDKGKEGRVVEGTEVEDGVISNDLIILDDTLTPDISELEKTVIDNEFQVHNKDMSTPLRPPVTKPSTPRKDLVEFSLQKGYSQEEINEAWDSLADGEIRMSSFLGLLVKNSKNNKEREQKKIAQSSASGKSRQDSLREAFLTSSKVTSTGQECDQSARQDWLKDAFENSGLEDTLTEDIVDGRGGKKKAKRKRVTSDSPIRSQQANVQKKPVRKVSPVRAPKSIQDGLLNKPKSHSQQNKLPVQQNQTASQKQTLSVKPKQTSSMVNTVIHPINVASMPETVTSAQIQPQTNLNRMKGTFETVQKYNPPPSGKKNLRYIVIDGSNVAMSHGNNKVFSCRGIELCVEYFKSRGHKNITVFVPNWRKGGRNVRMPTKDGDILIKLEEAGMLTFTPSRHINGKNVVCYDDRFIIRLSVRTKGIIVSNDNYRDLINDSREYSEAIQKRLLLYSFVGDMFMPPDDPLGRNGPNLDDFLSFPERDCYQQVPCSNVTNMYSQGTSGQYNIGYHQDNTPQVAYTNKHAVATGSSMETLTGKSLKVDYHHGKAAGAPLTVDYNHSMPSSSAGPHKDTSMRPRYNHYPGSHGATRKPASEYNVPNTPKSRTITADNGRSPQQTETLYKELSGIFSNNGDMVRRVLTNHPTEHDINKLSQYICDAALS</sequence>
<dbReference type="InterPro" id="IPR021869">
    <property type="entry name" value="RNase_Zc3h12_NYN"/>
</dbReference>
<dbReference type="Gene3D" id="3.40.50.11980">
    <property type="match status" value="1"/>
</dbReference>
<comment type="similarity">
    <text evidence="1">Belongs to the N4BP1 family.</text>
</comment>
<accession>A0A8S4NET0</accession>
<dbReference type="Pfam" id="PF23054">
    <property type="entry name" value="UBA_N4BP1_C"/>
    <property type="match status" value="1"/>
</dbReference>
<evidence type="ECO:0008006" key="8">
    <source>
        <dbReference type="Google" id="ProtNLM"/>
    </source>
</evidence>
<dbReference type="PANTHER" id="PTHR12876">
    <property type="entry name" value="N4BP1-RELATED"/>
    <property type="match status" value="1"/>
</dbReference>
<dbReference type="GO" id="GO:0005634">
    <property type="term" value="C:nucleus"/>
    <property type="evidence" value="ECO:0007669"/>
    <property type="project" value="TreeGrafter"/>
</dbReference>
<dbReference type="InterPro" id="IPR056578">
    <property type="entry name" value="UBA_N4BP1_C"/>
</dbReference>
<dbReference type="Pfam" id="PF23050">
    <property type="entry name" value="KH_N4BP1_1st"/>
    <property type="match status" value="1"/>
</dbReference>
<dbReference type="InterPro" id="IPR051101">
    <property type="entry name" value="ZC3H12/N4BP1_RNase_Reg"/>
</dbReference>
<feature type="domain" description="N4BP1 first type I KH-domain" evidence="4">
    <location>
        <begin position="54"/>
        <end position="119"/>
    </location>
</feature>
<feature type="domain" description="N4BP1 C-terminal UBA" evidence="5">
    <location>
        <begin position="852"/>
        <end position="897"/>
    </location>
</feature>
<feature type="domain" description="RNase NYN" evidence="3">
    <location>
        <begin position="560"/>
        <end position="715"/>
    </location>
</feature>
<protein>
    <recommendedName>
        <fullName evidence="8">RNase NYN domain-containing protein</fullName>
    </recommendedName>
</protein>
<feature type="compositionally biased region" description="Polar residues" evidence="2">
    <location>
        <begin position="836"/>
        <end position="855"/>
    </location>
</feature>
<feature type="region of interest" description="Disordered" evidence="2">
    <location>
        <begin position="794"/>
        <end position="855"/>
    </location>
</feature>
<evidence type="ECO:0000259" key="3">
    <source>
        <dbReference type="Pfam" id="PF11977"/>
    </source>
</evidence>
<evidence type="ECO:0000256" key="2">
    <source>
        <dbReference type="SAM" id="MobiDB-lite"/>
    </source>
</evidence>
<evidence type="ECO:0000313" key="6">
    <source>
        <dbReference type="EMBL" id="CAH1778682.1"/>
    </source>
</evidence>
<gene>
    <name evidence="6" type="ORF">OFUS_LOCUS5567</name>
</gene>
<feature type="compositionally biased region" description="Polar residues" evidence="2">
    <location>
        <begin position="440"/>
        <end position="451"/>
    </location>
</feature>
<dbReference type="Pfam" id="PF11977">
    <property type="entry name" value="RNase_Zc3h12a"/>
    <property type="match status" value="1"/>
</dbReference>
<dbReference type="GO" id="GO:0036464">
    <property type="term" value="C:cytoplasmic ribonucleoprotein granule"/>
    <property type="evidence" value="ECO:0007669"/>
    <property type="project" value="TreeGrafter"/>
</dbReference>
<dbReference type="EMBL" id="CAIIXF020000003">
    <property type="protein sequence ID" value="CAH1778682.1"/>
    <property type="molecule type" value="Genomic_DNA"/>
</dbReference>
<organism evidence="6 7">
    <name type="scientific">Owenia fusiformis</name>
    <name type="common">Polychaete worm</name>
    <dbReference type="NCBI Taxonomy" id="6347"/>
    <lineage>
        <taxon>Eukaryota</taxon>
        <taxon>Metazoa</taxon>
        <taxon>Spiralia</taxon>
        <taxon>Lophotrochozoa</taxon>
        <taxon>Annelida</taxon>
        <taxon>Polychaeta</taxon>
        <taxon>Sedentaria</taxon>
        <taxon>Canalipalpata</taxon>
        <taxon>Sabellida</taxon>
        <taxon>Oweniida</taxon>
        <taxon>Oweniidae</taxon>
        <taxon>Owenia</taxon>
    </lineage>
</organism>
<feature type="compositionally biased region" description="Polar residues" evidence="2">
    <location>
        <begin position="479"/>
        <end position="507"/>
    </location>
</feature>
<name>A0A8S4NET0_OWEFU</name>
<dbReference type="Proteomes" id="UP000749559">
    <property type="component" value="Unassembled WGS sequence"/>
</dbReference>
<dbReference type="FunFam" id="3.40.50.11980:FF:000001">
    <property type="entry name" value="ZC3H12A isoform 1"/>
    <property type="match status" value="1"/>
</dbReference>